<dbReference type="PANTHER" id="PTHR30461">
    <property type="entry name" value="DNA-INVERTASE FROM LAMBDOID PROPHAGE"/>
    <property type="match status" value="1"/>
</dbReference>
<evidence type="ECO:0000256" key="2">
    <source>
        <dbReference type="ARBA" id="ARBA00023125"/>
    </source>
</evidence>
<dbReference type="EMBL" id="BAAAPN010000107">
    <property type="protein sequence ID" value="GAA1778350.1"/>
    <property type="molecule type" value="Genomic_DNA"/>
</dbReference>
<feature type="domain" description="Recombinase" evidence="7">
    <location>
        <begin position="182"/>
        <end position="304"/>
    </location>
</feature>
<dbReference type="Proteomes" id="UP001501475">
    <property type="component" value="Unassembled WGS sequence"/>
</dbReference>
<dbReference type="PANTHER" id="PTHR30461:SF23">
    <property type="entry name" value="DNA RECOMBINASE-RELATED"/>
    <property type="match status" value="1"/>
</dbReference>
<evidence type="ECO:0000256" key="4">
    <source>
        <dbReference type="PROSITE-ProRule" id="PRU10137"/>
    </source>
</evidence>
<keyword evidence="1" id="KW-0229">DNA integration</keyword>
<dbReference type="SUPFAM" id="SSF53041">
    <property type="entry name" value="Resolvase-like"/>
    <property type="match status" value="1"/>
</dbReference>
<evidence type="ECO:0000256" key="1">
    <source>
        <dbReference type="ARBA" id="ARBA00022908"/>
    </source>
</evidence>
<keyword evidence="3" id="KW-0233">DNA recombination</keyword>
<dbReference type="Gene3D" id="3.90.1750.20">
    <property type="entry name" value="Putative Large Serine Recombinase, Chain B, Domain 2"/>
    <property type="match status" value="1"/>
</dbReference>
<sequence length="601" mass="67239">MSSDSNAESKAVGRVDSAPGTRTVLYLRVSSKSQVETDYDPEGLSVPAQRAICQTKAARDGLTIVDEYVELGRSGTNVQGRPAYQEMMQRISRDRDVDVVMVYQLSRLNRNRIDDALVMIQMDAAGVALVSATENIDDSPAGQMTRGILAAINQYRSASEGEDIARKLAHKAKLGGTIGQAKLGYLNVKEEFEGRRVSSIAFDPERADLVRQGFELYASGNYSVQRLAETMADRGLRTRVTRRHPDAKVVTDSTWHRILCDPYYIGLIRYKGETFKGRHEPLVTPELFALVQDVYQERSAPTRRDRTHFHYLKKQLYCDRCHQAGRRNKLIYSVNRGGGGTQYQYYVCIGRQKGECDLPHLPVALVEDYVVRHYGTLRLPEDFIGTVTNAISEALREEQSTLRELHGTLIARLSELDTREERLIDLAEQGLPQEKIRARLNQLREDRARIETDRNTSGAALAVGAERLKEHLHLIHDVEELYRGATDHARGLLNDAFFHKLYVNEQGVRGEELKEPVREILNAARLHGESAENAPTHENSAPGRRSDTATQARGAAPNLSDVLVAMRGNHPSGSSRTLLAVAQGFEPWVESPPHALSRRAP</sequence>
<evidence type="ECO:0000256" key="5">
    <source>
        <dbReference type="SAM" id="MobiDB-lite"/>
    </source>
</evidence>
<organism evidence="8 9">
    <name type="scientific">Nostocoides vanveenii</name>
    <dbReference type="NCBI Taxonomy" id="330835"/>
    <lineage>
        <taxon>Bacteria</taxon>
        <taxon>Bacillati</taxon>
        <taxon>Actinomycetota</taxon>
        <taxon>Actinomycetes</taxon>
        <taxon>Micrococcales</taxon>
        <taxon>Intrasporangiaceae</taxon>
        <taxon>Nostocoides</taxon>
    </lineage>
</organism>
<evidence type="ECO:0000259" key="7">
    <source>
        <dbReference type="PROSITE" id="PS51737"/>
    </source>
</evidence>
<feature type="active site" description="O-(5'-phospho-DNA)-serine intermediate" evidence="4">
    <location>
        <position position="30"/>
    </location>
</feature>
<dbReference type="InterPro" id="IPR050639">
    <property type="entry name" value="SSR_resolvase"/>
</dbReference>
<feature type="domain" description="Resolvase/invertase-type recombinase catalytic" evidence="6">
    <location>
        <begin position="22"/>
        <end position="175"/>
    </location>
</feature>
<evidence type="ECO:0000313" key="8">
    <source>
        <dbReference type="EMBL" id="GAA1778350.1"/>
    </source>
</evidence>
<dbReference type="PROSITE" id="PS51736">
    <property type="entry name" value="RECOMBINASES_3"/>
    <property type="match status" value="1"/>
</dbReference>
<dbReference type="Gene3D" id="3.40.50.1390">
    <property type="entry name" value="Resolvase, N-terminal catalytic domain"/>
    <property type="match status" value="1"/>
</dbReference>
<evidence type="ECO:0000259" key="6">
    <source>
        <dbReference type="PROSITE" id="PS51736"/>
    </source>
</evidence>
<reference evidence="8 9" key="1">
    <citation type="journal article" date="2019" name="Int. J. Syst. Evol. Microbiol.">
        <title>The Global Catalogue of Microorganisms (GCM) 10K type strain sequencing project: providing services to taxonomists for standard genome sequencing and annotation.</title>
        <authorList>
            <consortium name="The Broad Institute Genomics Platform"/>
            <consortium name="The Broad Institute Genome Sequencing Center for Infectious Disease"/>
            <person name="Wu L."/>
            <person name="Ma J."/>
        </authorList>
    </citation>
    <scope>NUCLEOTIDE SEQUENCE [LARGE SCALE GENOMIC DNA]</scope>
    <source>
        <strain evidence="8 9">JCM 15591</strain>
    </source>
</reference>
<protein>
    <submittedName>
        <fullName evidence="8">Recombinase family protein</fullName>
    </submittedName>
</protein>
<dbReference type="InterPro" id="IPR006118">
    <property type="entry name" value="Recombinase_CS"/>
</dbReference>
<keyword evidence="2" id="KW-0238">DNA-binding</keyword>
<dbReference type="InterPro" id="IPR038109">
    <property type="entry name" value="DNA_bind_recomb_sf"/>
</dbReference>
<dbReference type="Pfam" id="PF07508">
    <property type="entry name" value="Recombinase"/>
    <property type="match status" value="1"/>
</dbReference>
<feature type="region of interest" description="Disordered" evidence="5">
    <location>
        <begin position="526"/>
        <end position="559"/>
    </location>
</feature>
<gene>
    <name evidence="8" type="ORF">GCM10009810_39110</name>
</gene>
<proteinExistence type="predicted"/>
<dbReference type="InterPro" id="IPR036162">
    <property type="entry name" value="Resolvase-like_N_sf"/>
</dbReference>
<comment type="caution">
    <text evidence="8">The sequence shown here is derived from an EMBL/GenBank/DDBJ whole genome shotgun (WGS) entry which is preliminary data.</text>
</comment>
<dbReference type="CDD" id="cd00338">
    <property type="entry name" value="Ser_Recombinase"/>
    <property type="match status" value="1"/>
</dbReference>
<dbReference type="InterPro" id="IPR006119">
    <property type="entry name" value="Resolv_N"/>
</dbReference>
<dbReference type="InterPro" id="IPR011109">
    <property type="entry name" value="DNA_bind_recombinase_dom"/>
</dbReference>
<evidence type="ECO:0000256" key="3">
    <source>
        <dbReference type="ARBA" id="ARBA00023172"/>
    </source>
</evidence>
<evidence type="ECO:0000313" key="9">
    <source>
        <dbReference type="Proteomes" id="UP001501475"/>
    </source>
</evidence>
<name>A0ABN2L7X2_9MICO</name>
<dbReference type="PROSITE" id="PS00397">
    <property type="entry name" value="RECOMBINASES_1"/>
    <property type="match status" value="1"/>
</dbReference>
<accession>A0ABN2L7X2</accession>
<dbReference type="PROSITE" id="PS51737">
    <property type="entry name" value="RECOMBINASE_DNA_BIND"/>
    <property type="match status" value="1"/>
</dbReference>
<dbReference type="SMART" id="SM00857">
    <property type="entry name" value="Resolvase"/>
    <property type="match status" value="1"/>
</dbReference>
<dbReference type="Pfam" id="PF00239">
    <property type="entry name" value="Resolvase"/>
    <property type="match status" value="1"/>
</dbReference>
<keyword evidence="9" id="KW-1185">Reference proteome</keyword>